<reference evidence="4" key="1">
    <citation type="submission" date="2020-02" db="EMBL/GenBank/DDBJ databases">
        <authorList>
            <person name="Palmer J.M."/>
        </authorList>
    </citation>
    <scope>NUCLEOTIDE SEQUENCE</scope>
    <source>
        <strain evidence="4">EPUS1.4</strain>
        <tissue evidence="4">Thallus</tissue>
    </source>
</reference>
<organism evidence="4 5">
    <name type="scientific">Endocarpon pusillum</name>
    <dbReference type="NCBI Taxonomy" id="364733"/>
    <lineage>
        <taxon>Eukaryota</taxon>
        <taxon>Fungi</taxon>
        <taxon>Dikarya</taxon>
        <taxon>Ascomycota</taxon>
        <taxon>Pezizomycotina</taxon>
        <taxon>Eurotiomycetes</taxon>
        <taxon>Chaetothyriomycetidae</taxon>
        <taxon>Verrucariales</taxon>
        <taxon>Verrucariaceae</taxon>
        <taxon>Endocarpon</taxon>
    </lineage>
</organism>
<sequence length="450" mass="48299">MSSSTTSSAASPFTKAVVSSMRKLYPEALADKSFDNTGLLLEAPFDSLRRQMNSVLLTVDLTQAVASEAIENKHCCVVAYHPIIFRGLKSLTLADSQQSSLLRLALEGISVYCPHTAVDAVPGGMTDWLCDIVTGTPPVPHGEKTASVSKAESIPQETAQPPHGESNSESQTKKPQQNSDRQPKSEDDAFDDGAALPRSPTKSSSKRPDMKRTYSKPVYPQSSSNQNSNSNNPLTTYLPHTRTVLHPSPISSLSTVPSPSSYSQDNTGFGRLLTFSHTEPQPLTHLIERIALGVGTPKGFPVAIPQDQQVDDIMIRTVGVCPGSGAGVLKDCGADLIFTGELAHHDALAVTERGGCVVGLFHSNSERGFLHAVMRPKLEGLLKEEWGRVRGEYLEKGDKDGDGDGDGPVVNEELEDALADESVNVEVSRVDRDPYGIVVLEGSQVEGTKI</sequence>
<comment type="caution">
    <text evidence="4">The sequence shown here is derived from an EMBL/GenBank/DDBJ whole genome shotgun (WGS) entry which is preliminary data.</text>
</comment>
<dbReference type="SUPFAM" id="SSF102705">
    <property type="entry name" value="NIF3 (NGG1p interacting factor 3)-like"/>
    <property type="match status" value="1"/>
</dbReference>
<dbReference type="GO" id="GO:0005739">
    <property type="term" value="C:mitochondrion"/>
    <property type="evidence" value="ECO:0007669"/>
    <property type="project" value="TreeGrafter"/>
</dbReference>
<evidence type="ECO:0000256" key="1">
    <source>
        <dbReference type="ARBA" id="ARBA00006964"/>
    </source>
</evidence>
<proteinExistence type="inferred from homology"/>
<evidence type="ECO:0000313" key="5">
    <source>
        <dbReference type="Proteomes" id="UP000606974"/>
    </source>
</evidence>
<feature type="region of interest" description="Disordered" evidence="3">
    <location>
        <begin position="140"/>
        <end position="239"/>
    </location>
</feature>
<dbReference type="PANTHER" id="PTHR13799:SF13">
    <property type="entry name" value="NIF3-LIKE PROTEIN 1"/>
    <property type="match status" value="1"/>
</dbReference>
<feature type="binding site" evidence="2">
    <location>
        <position position="362"/>
    </location>
    <ligand>
        <name>a divalent metal cation</name>
        <dbReference type="ChEBI" id="CHEBI:60240"/>
        <label>1</label>
    </ligand>
</feature>
<dbReference type="Gene3D" id="3.40.1390.30">
    <property type="entry name" value="NIF3 (NGG1p interacting factor 3)-like"/>
    <property type="match status" value="2"/>
</dbReference>
<feature type="binding site" evidence="2">
    <location>
        <position position="366"/>
    </location>
    <ligand>
        <name>a divalent metal cation</name>
        <dbReference type="ChEBI" id="CHEBI:60240"/>
        <label>1</label>
    </ligand>
</feature>
<gene>
    <name evidence="4" type="ORF">GJ744_004753</name>
</gene>
<dbReference type="FunFam" id="3.40.1390.30:FF:000001">
    <property type="entry name" value="GTP cyclohydrolase 1 type 2"/>
    <property type="match status" value="1"/>
</dbReference>
<dbReference type="InterPro" id="IPR036069">
    <property type="entry name" value="DUF34/NIF3_sf"/>
</dbReference>
<feature type="binding site" evidence="2">
    <location>
        <position position="119"/>
    </location>
    <ligand>
        <name>a divalent metal cation</name>
        <dbReference type="ChEBI" id="CHEBI:60240"/>
        <label>1</label>
    </ligand>
</feature>
<keyword evidence="2" id="KW-0479">Metal-binding</keyword>
<comment type="similarity">
    <text evidence="1">Belongs to the GTP cyclohydrolase I type 2/NIF3 family.</text>
</comment>
<feature type="compositionally biased region" description="Polar residues" evidence="3">
    <location>
        <begin position="146"/>
        <end position="180"/>
    </location>
</feature>
<evidence type="ECO:0000256" key="2">
    <source>
        <dbReference type="PIRSR" id="PIRSR602678-1"/>
    </source>
</evidence>
<evidence type="ECO:0000256" key="3">
    <source>
        <dbReference type="SAM" id="MobiDB-lite"/>
    </source>
</evidence>
<dbReference type="InterPro" id="IPR002678">
    <property type="entry name" value="DUF34/NIF3"/>
</dbReference>
<dbReference type="AlphaFoldDB" id="A0A8H7DYR9"/>
<name>A0A8H7DYR9_9EURO</name>
<accession>A0A8H7DYR9</accession>
<dbReference type="EMBL" id="JAACFV010000204">
    <property type="protein sequence ID" value="KAF7502992.1"/>
    <property type="molecule type" value="Genomic_DNA"/>
</dbReference>
<dbReference type="Pfam" id="PF01784">
    <property type="entry name" value="DUF34_NIF3"/>
    <property type="match status" value="1"/>
</dbReference>
<dbReference type="OrthoDB" id="3345469at2759"/>
<dbReference type="GO" id="GO:0046872">
    <property type="term" value="F:metal ion binding"/>
    <property type="evidence" value="ECO:0007669"/>
    <property type="project" value="UniProtKB-KW"/>
</dbReference>
<protein>
    <submittedName>
        <fullName evidence="4">Uncharacterized protein</fullName>
    </submittedName>
</protein>
<feature type="binding site" evidence="2">
    <location>
        <position position="81"/>
    </location>
    <ligand>
        <name>a divalent metal cation</name>
        <dbReference type="ChEBI" id="CHEBI:60240"/>
        <label>1</label>
    </ligand>
</feature>
<dbReference type="PANTHER" id="PTHR13799">
    <property type="entry name" value="NGG1 INTERACTING FACTOR 3"/>
    <property type="match status" value="1"/>
</dbReference>
<feature type="compositionally biased region" description="Low complexity" evidence="3">
    <location>
        <begin position="221"/>
        <end position="232"/>
    </location>
</feature>
<dbReference type="Proteomes" id="UP000606974">
    <property type="component" value="Unassembled WGS sequence"/>
</dbReference>
<keyword evidence="5" id="KW-1185">Reference proteome</keyword>
<evidence type="ECO:0000313" key="4">
    <source>
        <dbReference type="EMBL" id="KAF7502992.1"/>
    </source>
</evidence>